<sequence length="178" mass="18260">SRPWAANAVAVNLACPDEGAQSTPARLHVGGAWNGAGNGSSGAQVQARMQDAFSKGAAGMSSHAASASAALRGIQVGCGVCNLDEGPRQMVARPRHSVVAAPSPFCFSPPVCPASHLDDYYLRTVLVRRACRSARAMSLRSLGNILCSSSHVRACARATIDASPWDSLMCLGGLGPAS</sequence>
<comment type="caution">
    <text evidence="1">The sequence shown here is derived from an EMBL/GenBank/DDBJ whole genome shotgun (WGS) entry which is preliminary data.</text>
</comment>
<dbReference type="EMBL" id="NRSZ01001076">
    <property type="protein sequence ID" value="PNY23618.1"/>
    <property type="molecule type" value="Genomic_DNA"/>
</dbReference>
<dbReference type="Proteomes" id="UP000236621">
    <property type="component" value="Unassembled WGS sequence"/>
</dbReference>
<proteinExistence type="predicted"/>
<reference evidence="1 2" key="1">
    <citation type="submission" date="2017-08" db="EMBL/GenBank/DDBJ databases">
        <title>Harnessing the power of phylogenomics to disentangle the directionality and signatures of interkingdom host jumping in the parasitic fungal genus Tolypocladium.</title>
        <authorList>
            <person name="Quandt C.A."/>
            <person name="Patterson W."/>
            <person name="Spatafora J.W."/>
        </authorList>
    </citation>
    <scope>NUCLEOTIDE SEQUENCE [LARGE SCALE GENOMIC DNA]</scope>
    <source>
        <strain evidence="1 2">CBS 113982</strain>
    </source>
</reference>
<organism evidence="1 2">
    <name type="scientific">Tolypocladium capitatum</name>
    <dbReference type="NCBI Taxonomy" id="45235"/>
    <lineage>
        <taxon>Eukaryota</taxon>
        <taxon>Fungi</taxon>
        <taxon>Dikarya</taxon>
        <taxon>Ascomycota</taxon>
        <taxon>Pezizomycotina</taxon>
        <taxon>Sordariomycetes</taxon>
        <taxon>Hypocreomycetidae</taxon>
        <taxon>Hypocreales</taxon>
        <taxon>Ophiocordycipitaceae</taxon>
        <taxon>Tolypocladium</taxon>
    </lineage>
</organism>
<gene>
    <name evidence="1" type="ORF">TCAP_06444</name>
</gene>
<name>A0A2K3Q7V9_9HYPO</name>
<protein>
    <submittedName>
        <fullName evidence="1">Uncharacterized protein</fullName>
    </submittedName>
</protein>
<keyword evidence="2" id="KW-1185">Reference proteome</keyword>
<evidence type="ECO:0000313" key="2">
    <source>
        <dbReference type="Proteomes" id="UP000236621"/>
    </source>
</evidence>
<dbReference type="AlphaFoldDB" id="A0A2K3Q7V9"/>
<accession>A0A2K3Q7V9</accession>
<feature type="non-terminal residue" evidence="1">
    <location>
        <position position="1"/>
    </location>
</feature>
<evidence type="ECO:0000313" key="1">
    <source>
        <dbReference type="EMBL" id="PNY23618.1"/>
    </source>
</evidence>